<evidence type="ECO:0008006" key="3">
    <source>
        <dbReference type="Google" id="ProtNLM"/>
    </source>
</evidence>
<organism evidence="1 2">
    <name type="scientific">Biomaibacter acetigenes</name>
    <dbReference type="NCBI Taxonomy" id="2316383"/>
    <lineage>
        <taxon>Bacteria</taxon>
        <taxon>Bacillati</taxon>
        <taxon>Bacillota</taxon>
        <taxon>Clostridia</taxon>
        <taxon>Thermosediminibacterales</taxon>
        <taxon>Tepidanaerobacteraceae</taxon>
        <taxon>Biomaibacter</taxon>
    </lineage>
</organism>
<sequence length="205" mass="23346">MWVEHGVHFFDLVNWLIGPPLGARGSKYGREGHNFIDRVTGVAFHPKGAVVSYYHGFTKPEAFENTIFSLIFERAYTKTEGWIPITLAVDAMVTPETDEFLTGDILDEARTFLPGIDVRLEKRELKTFPEGSVFQGRGKQFESTARMEYVFRLDRDRWEVYRACVRQGIVDLVHALKGQKSKPDVTLEDAKRALDVAKMMETAVS</sequence>
<gene>
    <name evidence="1" type="ORF">D2962_15795</name>
</gene>
<evidence type="ECO:0000313" key="2">
    <source>
        <dbReference type="Proteomes" id="UP000280960"/>
    </source>
</evidence>
<keyword evidence="2" id="KW-1185">Reference proteome</keyword>
<dbReference type="KEGG" id="bacg:D2962_15795"/>
<dbReference type="Gene3D" id="3.30.360.10">
    <property type="entry name" value="Dihydrodipicolinate Reductase, domain 2"/>
    <property type="match status" value="1"/>
</dbReference>
<evidence type="ECO:0000313" key="1">
    <source>
        <dbReference type="EMBL" id="AYO31873.1"/>
    </source>
</evidence>
<protein>
    <recommendedName>
        <fullName evidence="3">Gfo/Idh/MocA-like oxidoreductase C-terminal domain-containing protein</fullName>
    </recommendedName>
</protein>
<reference evidence="1 2" key="1">
    <citation type="submission" date="2018-10" db="EMBL/GenBank/DDBJ databases">
        <authorList>
            <person name="Zhang X."/>
        </authorList>
    </citation>
    <scope>NUCLEOTIDE SEQUENCE [LARGE SCALE GENOMIC DNA]</scope>
    <source>
        <strain evidence="1 2">SK-G1</strain>
    </source>
</reference>
<dbReference type="AlphaFoldDB" id="A0A3G2R8Y2"/>
<dbReference type="EMBL" id="CP033169">
    <property type="protein sequence ID" value="AYO31873.1"/>
    <property type="molecule type" value="Genomic_DNA"/>
</dbReference>
<proteinExistence type="predicted"/>
<accession>A0A3G2R8Y2</accession>
<dbReference type="Proteomes" id="UP000280960">
    <property type="component" value="Chromosome"/>
</dbReference>
<name>A0A3G2R8Y2_9FIRM</name>